<dbReference type="AlphaFoldDB" id="A0A3B6FWR7"/>
<proteinExistence type="predicted"/>
<organism evidence="2">
    <name type="scientific">Triticum aestivum</name>
    <name type="common">Wheat</name>
    <dbReference type="NCBI Taxonomy" id="4565"/>
    <lineage>
        <taxon>Eukaryota</taxon>
        <taxon>Viridiplantae</taxon>
        <taxon>Streptophyta</taxon>
        <taxon>Embryophyta</taxon>
        <taxon>Tracheophyta</taxon>
        <taxon>Spermatophyta</taxon>
        <taxon>Magnoliopsida</taxon>
        <taxon>Liliopsida</taxon>
        <taxon>Poales</taxon>
        <taxon>Poaceae</taxon>
        <taxon>BOP clade</taxon>
        <taxon>Pooideae</taxon>
        <taxon>Triticodae</taxon>
        <taxon>Triticeae</taxon>
        <taxon>Triticinae</taxon>
        <taxon>Triticum</taxon>
    </lineage>
</organism>
<dbReference type="Gramene" id="TraesROB_scaffold_036717_01G000100.1">
    <property type="protein sequence ID" value="TraesROB_scaffold_036717_01G000100.1"/>
    <property type="gene ID" value="TraesROB_scaffold_036717_01G000100"/>
</dbReference>
<evidence type="ECO:0000313" key="2">
    <source>
        <dbReference type="EnsemblPlants" id="TraesCS3B02G398800.1.cds1"/>
    </source>
</evidence>
<dbReference type="Gramene" id="TraesSYM3B03G01732820.1">
    <property type="protein sequence ID" value="TraesSYM3B03G01732820.1.CDS1"/>
    <property type="gene ID" value="TraesSYM3B03G01732820"/>
</dbReference>
<evidence type="ECO:0000256" key="1">
    <source>
        <dbReference type="SAM" id="Phobius"/>
    </source>
</evidence>
<dbReference type="EnsemblPlants" id="TraesCS3B02G398800.1">
    <property type="protein sequence ID" value="TraesCS3B02G398800.1.cds1"/>
    <property type="gene ID" value="TraesCS3B02G398800"/>
</dbReference>
<dbReference type="OrthoDB" id="689430at2759"/>
<dbReference type="Gramene" id="TraesCS3B03G0995100.1">
    <property type="protein sequence ID" value="TraesCS3B03G0995100.1.CDS1"/>
    <property type="gene ID" value="TraesCS3B03G0995100"/>
</dbReference>
<accession>A0A3B6FWR7</accession>
<reference evidence="2" key="2">
    <citation type="submission" date="2018-10" db="UniProtKB">
        <authorList>
            <consortium name="EnsemblPlants"/>
        </authorList>
    </citation>
    <scope>IDENTIFICATION</scope>
</reference>
<dbReference type="Gramene" id="TraesCAD_scaffold_004546_01G000200.1">
    <property type="protein sequence ID" value="TraesCAD_scaffold_004546_01G000200.1"/>
    <property type="gene ID" value="TraesCAD_scaffold_004546_01G000200"/>
</dbReference>
<feature type="transmembrane region" description="Helical" evidence="1">
    <location>
        <begin position="12"/>
        <end position="40"/>
    </location>
</feature>
<protein>
    <submittedName>
        <fullName evidence="2">Uncharacterized protein</fullName>
    </submittedName>
</protein>
<dbReference type="Gramene" id="TraesCLE_scaffold_022717_01G000100.1">
    <property type="protein sequence ID" value="TraesCLE_scaffold_022717_01G000100.1"/>
    <property type="gene ID" value="TraesCLE_scaffold_022717_01G000100"/>
</dbReference>
<reference evidence="2" key="1">
    <citation type="submission" date="2018-08" db="EMBL/GenBank/DDBJ databases">
        <authorList>
            <person name="Rossello M."/>
        </authorList>
    </citation>
    <scope>NUCLEOTIDE SEQUENCE [LARGE SCALE GENOMIC DNA]</scope>
    <source>
        <strain evidence="2">cv. Chinese Spring</strain>
    </source>
</reference>
<name>A0A3B6FWR7_WHEAT</name>
<keyword evidence="1" id="KW-1133">Transmembrane helix</keyword>
<dbReference type="Gramene" id="TraesNOR3B03G01733990.1">
    <property type="protein sequence ID" value="TraesNOR3B03G01733990.1.CDS1"/>
    <property type="gene ID" value="TraesNOR3B03G01733990"/>
</dbReference>
<keyword evidence="1" id="KW-0472">Membrane</keyword>
<dbReference type="Proteomes" id="UP000019116">
    <property type="component" value="Chromosome 3B"/>
</dbReference>
<keyword evidence="3" id="KW-1185">Reference proteome</keyword>
<dbReference type="Gramene" id="TraesCS3B02G398800.1">
    <property type="protein sequence ID" value="TraesCS3B02G398800.1.cds1"/>
    <property type="gene ID" value="TraesCS3B02G398800"/>
</dbReference>
<keyword evidence="1" id="KW-0812">Transmembrane</keyword>
<sequence length="111" mass="12406">MFGTDLCPDNLWQAYVLCYTFFPGGDVFYTVGIAAVCWAIWTCRNRATFEHIPLKTPFECIFSVCALLCYWAGLMKQEDAKTLRAGGALLKDNASRMMRICATAHQDGGVH</sequence>
<dbReference type="Gramene" id="TraesJUL3B03G01725020.1">
    <property type="protein sequence ID" value="TraesJUL3B03G01725020.1.CDS1"/>
    <property type="gene ID" value="TraesJUL3B03G01725020"/>
</dbReference>
<evidence type="ECO:0000313" key="3">
    <source>
        <dbReference type="Proteomes" id="UP000019116"/>
    </source>
</evidence>
<dbReference type="Gramene" id="TraesARI3B03G01739600.1">
    <property type="protein sequence ID" value="TraesARI3B03G01739600.1.CDS1"/>
    <property type="gene ID" value="TraesARI3B03G01739600"/>
</dbReference>